<keyword evidence="5" id="KW-0573">Peptidoglycan synthesis</keyword>
<feature type="transmembrane region" description="Helical" evidence="9">
    <location>
        <begin position="256"/>
        <end position="277"/>
    </location>
</feature>
<evidence type="ECO:0000256" key="6">
    <source>
        <dbReference type="ARBA" id="ARBA00022989"/>
    </source>
</evidence>
<dbReference type="InterPro" id="IPR051050">
    <property type="entry name" value="Lipid_II_flippase_MurJ/MviN"/>
</dbReference>
<keyword evidence="7 9" id="KW-0472">Membrane</keyword>
<feature type="transmembrane region" description="Helical" evidence="9">
    <location>
        <begin position="298"/>
        <end position="327"/>
    </location>
</feature>
<dbReference type="PANTHER" id="PTHR47019">
    <property type="entry name" value="LIPID II FLIPPASE MURJ"/>
    <property type="match status" value="1"/>
</dbReference>
<keyword evidence="3 9" id="KW-0812">Transmembrane</keyword>
<evidence type="ECO:0000256" key="8">
    <source>
        <dbReference type="SAM" id="MobiDB-lite"/>
    </source>
</evidence>
<dbReference type="AlphaFoldDB" id="A0A1T5KCM6"/>
<evidence type="ECO:0000256" key="3">
    <source>
        <dbReference type="ARBA" id="ARBA00022692"/>
    </source>
</evidence>
<evidence type="ECO:0000256" key="7">
    <source>
        <dbReference type="ARBA" id="ARBA00023136"/>
    </source>
</evidence>
<sequence>MTDTPALPDDGRPERPGDPTPRDGMVDDSTPGDAAPGDGLPDPGAGSPGGGDAVRRTSLGRGSVIMTLGTVASRASGLIRAMLLVACVGAVGTVANAFDIANKLPNMLFALISAGVLQAVLIPQILRAMNARNARERLDKLLTLSGLGLLLLTAVLVVAAPLIIWLSTLSGAWDADARHLAVVFAYWCIPQVFFYGLYMLLGQVLNAQGKFGAYGVAPVANNVVSLIGFGAFIAVWGSAPSRGISDLSTWSTAQTAVLAGTATLGIAAQALVLVFALRRTGFRWRFRFGLRGIGLRAAGTVVGWTIGAVALEQVGVLFLTNVLGAAGQSGTDLDEVFAGNAAYTNAMTIYLLPHSLVVVSIVTVLFPRMTAAVQAGDLPGVRRDMSLGMRSAGVFSVFSAAALVVLAVPLTASLLPTLDAEGVAAVAPIIQAMAIGIVALGATVLVRRMYFAFEDGRSIFGIQVIATVSMVLVLWGATRLLPPQWWAVAAGGAYALSTWISLLLRVRGMRRKLQGMDGRRVLRLYVRALVGALVAGLLGWLTVRLLDGYDVTSWGHSVLVTAVAGVVMILGYVLALKVLHVRELDDALAPVLRRLKR</sequence>
<evidence type="ECO:0000313" key="11">
    <source>
        <dbReference type="Proteomes" id="UP000189777"/>
    </source>
</evidence>
<feature type="region of interest" description="Disordered" evidence="8">
    <location>
        <begin position="1"/>
        <end position="56"/>
    </location>
</feature>
<feature type="transmembrane region" description="Helical" evidence="9">
    <location>
        <begin position="347"/>
        <end position="366"/>
    </location>
</feature>
<dbReference type="PRINTS" id="PR01806">
    <property type="entry name" value="VIRFACTRMVIN"/>
</dbReference>
<evidence type="ECO:0000256" key="9">
    <source>
        <dbReference type="SAM" id="Phobius"/>
    </source>
</evidence>
<dbReference type="GO" id="GO:0008360">
    <property type="term" value="P:regulation of cell shape"/>
    <property type="evidence" value="ECO:0007669"/>
    <property type="project" value="UniProtKB-KW"/>
</dbReference>
<protein>
    <submittedName>
        <fullName evidence="10">Putative peptidoglycan lipid II flippase</fullName>
    </submittedName>
</protein>
<evidence type="ECO:0000313" key="10">
    <source>
        <dbReference type="EMBL" id="SKC61269.1"/>
    </source>
</evidence>
<feature type="compositionally biased region" description="Low complexity" evidence="8">
    <location>
        <begin position="31"/>
        <end position="45"/>
    </location>
</feature>
<name>A0A1T5KCM6_9MICO</name>
<feature type="transmembrane region" description="Helical" evidence="9">
    <location>
        <begin position="422"/>
        <end position="446"/>
    </location>
</feature>
<comment type="subcellular location">
    <subcellularLocation>
        <location evidence="1">Cell membrane</location>
        <topology evidence="1">Multi-pass membrane protein</topology>
    </subcellularLocation>
</comment>
<feature type="transmembrane region" description="Helical" evidence="9">
    <location>
        <begin position="387"/>
        <end position="410"/>
    </location>
</feature>
<reference evidence="10 11" key="1">
    <citation type="submission" date="2017-02" db="EMBL/GenBank/DDBJ databases">
        <authorList>
            <person name="Peterson S.W."/>
        </authorList>
    </citation>
    <scope>NUCLEOTIDE SEQUENCE [LARGE SCALE GENOMIC DNA]</scope>
    <source>
        <strain evidence="10 11">DSM 21481</strain>
    </source>
</reference>
<feature type="compositionally biased region" description="Basic and acidic residues" evidence="8">
    <location>
        <begin position="9"/>
        <end position="25"/>
    </location>
</feature>
<dbReference type="GO" id="GO:0009252">
    <property type="term" value="P:peptidoglycan biosynthetic process"/>
    <property type="evidence" value="ECO:0007669"/>
    <property type="project" value="UniProtKB-KW"/>
</dbReference>
<dbReference type="GO" id="GO:0015648">
    <property type="term" value="F:lipid-linked peptidoglycan transporter activity"/>
    <property type="evidence" value="ECO:0007669"/>
    <property type="project" value="TreeGrafter"/>
</dbReference>
<organism evidence="10 11">
    <name type="scientific">Krasilnikoviella flava</name>
    <dbReference type="NCBI Taxonomy" id="526729"/>
    <lineage>
        <taxon>Bacteria</taxon>
        <taxon>Bacillati</taxon>
        <taxon>Actinomycetota</taxon>
        <taxon>Actinomycetes</taxon>
        <taxon>Micrococcales</taxon>
        <taxon>Promicromonosporaceae</taxon>
        <taxon>Krasilnikoviella</taxon>
    </lineage>
</organism>
<evidence type="ECO:0000256" key="4">
    <source>
        <dbReference type="ARBA" id="ARBA00022960"/>
    </source>
</evidence>
<evidence type="ECO:0000256" key="1">
    <source>
        <dbReference type="ARBA" id="ARBA00004651"/>
    </source>
</evidence>
<feature type="transmembrane region" description="Helical" evidence="9">
    <location>
        <begin position="458"/>
        <end position="478"/>
    </location>
</feature>
<feature type="transmembrane region" description="Helical" evidence="9">
    <location>
        <begin position="484"/>
        <end position="504"/>
    </location>
</feature>
<evidence type="ECO:0000256" key="2">
    <source>
        <dbReference type="ARBA" id="ARBA00022475"/>
    </source>
</evidence>
<dbReference type="Proteomes" id="UP000189777">
    <property type="component" value="Unassembled WGS sequence"/>
</dbReference>
<accession>A0A1T5KCM6</accession>
<dbReference type="PANTHER" id="PTHR47019:SF1">
    <property type="entry name" value="LIPID II FLIPPASE MURJ"/>
    <property type="match status" value="1"/>
</dbReference>
<keyword evidence="2" id="KW-1003">Cell membrane</keyword>
<dbReference type="EMBL" id="FUZQ01000003">
    <property type="protein sequence ID" value="SKC61269.1"/>
    <property type="molecule type" value="Genomic_DNA"/>
</dbReference>
<feature type="transmembrane region" description="Helical" evidence="9">
    <location>
        <begin position="213"/>
        <end position="236"/>
    </location>
</feature>
<dbReference type="InterPro" id="IPR004268">
    <property type="entry name" value="MurJ"/>
</dbReference>
<keyword evidence="6 9" id="KW-1133">Transmembrane helix</keyword>
<feature type="transmembrane region" description="Helical" evidence="9">
    <location>
        <begin position="81"/>
        <end position="101"/>
    </location>
</feature>
<keyword evidence="4" id="KW-0133">Cell shape</keyword>
<feature type="transmembrane region" description="Helical" evidence="9">
    <location>
        <begin position="524"/>
        <end position="542"/>
    </location>
</feature>
<feature type="transmembrane region" description="Helical" evidence="9">
    <location>
        <begin position="107"/>
        <end position="129"/>
    </location>
</feature>
<evidence type="ECO:0000256" key="5">
    <source>
        <dbReference type="ARBA" id="ARBA00022984"/>
    </source>
</evidence>
<dbReference type="Pfam" id="PF03023">
    <property type="entry name" value="MurJ"/>
    <property type="match status" value="1"/>
</dbReference>
<proteinExistence type="predicted"/>
<gene>
    <name evidence="10" type="ORF">SAMN04324258_2056</name>
</gene>
<dbReference type="GO" id="GO:0034204">
    <property type="term" value="P:lipid translocation"/>
    <property type="evidence" value="ECO:0007669"/>
    <property type="project" value="TreeGrafter"/>
</dbReference>
<dbReference type="RefSeq" id="WP_245807039.1">
    <property type="nucleotide sequence ID" value="NZ_FUZQ01000003.1"/>
</dbReference>
<dbReference type="STRING" id="526729.SAMN04324258_2056"/>
<feature type="transmembrane region" description="Helical" evidence="9">
    <location>
        <begin position="554"/>
        <end position="575"/>
    </location>
</feature>
<feature type="transmembrane region" description="Helical" evidence="9">
    <location>
        <begin position="141"/>
        <end position="167"/>
    </location>
</feature>
<dbReference type="GO" id="GO:0005886">
    <property type="term" value="C:plasma membrane"/>
    <property type="evidence" value="ECO:0007669"/>
    <property type="project" value="UniProtKB-SubCell"/>
</dbReference>
<feature type="transmembrane region" description="Helical" evidence="9">
    <location>
        <begin position="179"/>
        <end position="201"/>
    </location>
</feature>
<keyword evidence="11" id="KW-1185">Reference proteome</keyword>